<gene>
    <name evidence="1" type="ORF">NV381_03670</name>
</gene>
<protein>
    <submittedName>
        <fullName evidence="1">Uncharacterized protein</fullName>
    </submittedName>
</protein>
<proteinExistence type="predicted"/>
<organism evidence="1 2">
    <name type="scientific">Paenibacillus radicis</name>
    <name type="common">ex Xue et al. 2023</name>
    <dbReference type="NCBI Taxonomy" id="2972489"/>
    <lineage>
        <taxon>Bacteria</taxon>
        <taxon>Bacillati</taxon>
        <taxon>Bacillota</taxon>
        <taxon>Bacilli</taxon>
        <taxon>Bacillales</taxon>
        <taxon>Paenibacillaceae</taxon>
        <taxon>Paenibacillus</taxon>
    </lineage>
</organism>
<comment type="caution">
    <text evidence="1">The sequence shown here is derived from an EMBL/GenBank/DDBJ whole genome shotgun (WGS) entry which is preliminary data.</text>
</comment>
<accession>A0ABT1YAS1</accession>
<keyword evidence="2" id="KW-1185">Reference proteome</keyword>
<reference evidence="1 2" key="1">
    <citation type="submission" date="2022-08" db="EMBL/GenBank/DDBJ databases">
        <title>Paenibacillus endoradicis sp. nov., Paenibacillus radicibacter sp. nov and Paenibacillus pararadicis sp. nov., three cold-adapted plant growth-promoting bacteria isolated from root of Larix gmelinii in Great Khingan.</title>
        <authorList>
            <person name="Xue H."/>
        </authorList>
    </citation>
    <scope>NUCLEOTIDE SEQUENCE [LARGE SCALE GENOMIC DNA]</scope>
    <source>
        <strain evidence="1 2">N5-1-1-5</strain>
    </source>
</reference>
<dbReference type="EMBL" id="JANQBD010000002">
    <property type="protein sequence ID" value="MCR8630296.1"/>
    <property type="molecule type" value="Genomic_DNA"/>
</dbReference>
<dbReference type="RefSeq" id="WP_258211915.1">
    <property type="nucleotide sequence ID" value="NZ_JANQBD010000002.1"/>
</dbReference>
<dbReference type="Proteomes" id="UP001300012">
    <property type="component" value="Unassembled WGS sequence"/>
</dbReference>
<sequence>MRTKVMLALIITCFLCMSGEWKISAAYAESTVLALPHPGENTITLLEDTDLYDDQRKKVGMLGPQTVKILKTGEVRWGHGQGYLVPIYLISTWLGDLSIVPNKALRGNPQPLVTKLDLGRIETLYNDPLLSEPSGGKLAPQIVTTKAKWDSHYLIETKSGDKWIRPTFPFLDGVKEVHKEVELSNLTPLMRYPDGLETGSSLSAQTVVVKEEWQNWYRIDSWLGTVWFKLYKADTVDNQRGNHD</sequence>
<name>A0ABT1YAS1_9BACL</name>
<evidence type="ECO:0000313" key="1">
    <source>
        <dbReference type="EMBL" id="MCR8630296.1"/>
    </source>
</evidence>
<evidence type="ECO:0000313" key="2">
    <source>
        <dbReference type="Proteomes" id="UP001300012"/>
    </source>
</evidence>